<evidence type="ECO:0000313" key="6">
    <source>
        <dbReference type="EMBL" id="RUP51011.1"/>
    </source>
</evidence>
<accession>A0A433DJQ0</accession>
<proteinExistence type="predicted"/>
<reference evidence="6 7" key="1">
    <citation type="journal article" date="2018" name="New Phytol.">
        <title>Phylogenomics of Endogonaceae and evolution of mycorrhizas within Mucoromycota.</title>
        <authorList>
            <person name="Chang Y."/>
            <person name="Desiro A."/>
            <person name="Na H."/>
            <person name="Sandor L."/>
            <person name="Lipzen A."/>
            <person name="Clum A."/>
            <person name="Barry K."/>
            <person name="Grigoriev I.V."/>
            <person name="Martin F.M."/>
            <person name="Stajich J.E."/>
            <person name="Smith M.E."/>
            <person name="Bonito G."/>
            <person name="Spatafora J.W."/>
        </authorList>
    </citation>
    <scope>NUCLEOTIDE SEQUENCE [LARGE SCALE GENOMIC DNA]</scope>
    <source>
        <strain evidence="6 7">GMNB39</strain>
    </source>
</reference>
<dbReference type="GO" id="GO:0043328">
    <property type="term" value="P:protein transport to vacuole involved in ubiquitin-dependent protein catabolic process via the multivesicular body sorting pathway"/>
    <property type="evidence" value="ECO:0007669"/>
    <property type="project" value="TreeGrafter"/>
</dbReference>
<dbReference type="InterPro" id="IPR052653">
    <property type="entry name" value="ARF-binding"/>
</dbReference>
<dbReference type="GO" id="GO:0005829">
    <property type="term" value="C:cytosol"/>
    <property type="evidence" value="ECO:0007669"/>
    <property type="project" value="GOC"/>
</dbReference>
<evidence type="ECO:0000256" key="2">
    <source>
        <dbReference type="ARBA" id="ARBA00022448"/>
    </source>
</evidence>
<dbReference type="PANTHER" id="PTHR47180">
    <property type="entry name" value="ADP-RIBOSYLATION FACTOR-BINDING PROTEIN GGA1-RELATED"/>
    <property type="match status" value="1"/>
</dbReference>
<dbReference type="SMART" id="SM00809">
    <property type="entry name" value="Alpha_adaptinC2"/>
    <property type="match status" value="1"/>
</dbReference>
<dbReference type="GO" id="GO:0006896">
    <property type="term" value="P:Golgi to vacuole transport"/>
    <property type="evidence" value="ECO:0007669"/>
    <property type="project" value="TreeGrafter"/>
</dbReference>
<keyword evidence="2" id="KW-0813">Transport</keyword>
<dbReference type="GO" id="GO:0006895">
    <property type="term" value="P:Golgi to endosome transport"/>
    <property type="evidence" value="ECO:0007669"/>
    <property type="project" value="TreeGrafter"/>
</dbReference>
<dbReference type="InterPro" id="IPR008152">
    <property type="entry name" value="Clathrin_a/b/g-adaptin_app_Ig"/>
</dbReference>
<dbReference type="AlphaFoldDB" id="A0A433DJQ0"/>
<comment type="caution">
    <text evidence="6">The sequence shown here is derived from an EMBL/GenBank/DDBJ whole genome shotgun (WGS) entry which is preliminary data.</text>
</comment>
<keyword evidence="3" id="KW-0653">Protein transport</keyword>
<feature type="domain" description="GAE" evidence="5">
    <location>
        <begin position="21"/>
        <end position="133"/>
    </location>
</feature>
<organism evidence="6 7">
    <name type="scientific">Jimgerdemannia flammicorona</name>
    <dbReference type="NCBI Taxonomy" id="994334"/>
    <lineage>
        <taxon>Eukaryota</taxon>
        <taxon>Fungi</taxon>
        <taxon>Fungi incertae sedis</taxon>
        <taxon>Mucoromycota</taxon>
        <taxon>Mucoromycotina</taxon>
        <taxon>Endogonomycetes</taxon>
        <taxon>Endogonales</taxon>
        <taxon>Endogonaceae</taxon>
        <taxon>Jimgerdemannia</taxon>
    </lineage>
</organism>
<dbReference type="InterPro" id="IPR013041">
    <property type="entry name" value="Clathrin_app_Ig-like_sf"/>
</dbReference>
<evidence type="ECO:0000313" key="7">
    <source>
        <dbReference type="Proteomes" id="UP000268093"/>
    </source>
</evidence>
<dbReference type="PROSITE" id="PS50180">
    <property type="entry name" value="GAE"/>
    <property type="match status" value="1"/>
</dbReference>
<dbReference type="InterPro" id="IPR008153">
    <property type="entry name" value="GAE_dom"/>
</dbReference>
<evidence type="ECO:0000259" key="5">
    <source>
        <dbReference type="PROSITE" id="PS50180"/>
    </source>
</evidence>
<dbReference type="Pfam" id="PF02883">
    <property type="entry name" value="Alpha_adaptinC2"/>
    <property type="match status" value="1"/>
</dbReference>
<evidence type="ECO:0000256" key="1">
    <source>
        <dbReference type="ARBA" id="ARBA00004555"/>
    </source>
</evidence>
<keyword evidence="4" id="KW-0333">Golgi apparatus</keyword>
<comment type="subcellular location">
    <subcellularLocation>
        <location evidence="1">Golgi apparatus</location>
    </subcellularLocation>
</comment>
<dbReference type="EMBL" id="RBNI01001019">
    <property type="protein sequence ID" value="RUP51011.1"/>
    <property type="molecule type" value="Genomic_DNA"/>
</dbReference>
<dbReference type="Gene3D" id="2.60.40.1230">
    <property type="match status" value="1"/>
</dbReference>
<dbReference type="Proteomes" id="UP000268093">
    <property type="component" value="Unassembled WGS sequence"/>
</dbReference>
<protein>
    <submittedName>
        <fullName evidence="6">Coatomer/clathrin adaptor appendage, Ig-like subdomain-containing protein</fullName>
    </submittedName>
</protein>
<sequence length="137" mass="15396">MRVQMVLHDTPCKYSSYLTATPSRIVVLLDKNGIRIVFDARYVQDTLHLRAKFSNASTAPMMGLELKIAVPKSMKLTMEPQSADTIPPQSTNAVIQLVHIANPTKTDVRIRYQVNYEQNGVTMEQSGMFDEFPKPPA</sequence>
<evidence type="ECO:0000256" key="4">
    <source>
        <dbReference type="ARBA" id="ARBA00023034"/>
    </source>
</evidence>
<dbReference type="GO" id="GO:0005802">
    <property type="term" value="C:trans-Golgi network"/>
    <property type="evidence" value="ECO:0007669"/>
    <property type="project" value="TreeGrafter"/>
</dbReference>
<dbReference type="GO" id="GO:0043130">
    <property type="term" value="F:ubiquitin binding"/>
    <property type="evidence" value="ECO:0007669"/>
    <property type="project" value="TreeGrafter"/>
</dbReference>
<gene>
    <name evidence="6" type="ORF">BC936DRAFT_136656</name>
</gene>
<dbReference type="PANTHER" id="PTHR47180:SF1">
    <property type="entry name" value="ADP-RIBOSYLATION FACTOR-BINDING PROTEIN GGA1-RELATED"/>
    <property type="match status" value="1"/>
</dbReference>
<dbReference type="SUPFAM" id="SSF49348">
    <property type="entry name" value="Clathrin adaptor appendage domain"/>
    <property type="match status" value="1"/>
</dbReference>
<evidence type="ECO:0000256" key="3">
    <source>
        <dbReference type="ARBA" id="ARBA00022927"/>
    </source>
</evidence>
<name>A0A433DJQ0_9FUNG</name>
<dbReference type="OrthoDB" id="447025at2759"/>
<keyword evidence="7" id="KW-1185">Reference proteome</keyword>